<organism evidence="10 11">
    <name type="scientific">Penstemon davidsonii</name>
    <dbReference type="NCBI Taxonomy" id="160366"/>
    <lineage>
        <taxon>Eukaryota</taxon>
        <taxon>Viridiplantae</taxon>
        <taxon>Streptophyta</taxon>
        <taxon>Embryophyta</taxon>
        <taxon>Tracheophyta</taxon>
        <taxon>Spermatophyta</taxon>
        <taxon>Magnoliopsida</taxon>
        <taxon>eudicotyledons</taxon>
        <taxon>Gunneridae</taxon>
        <taxon>Pentapetalae</taxon>
        <taxon>asterids</taxon>
        <taxon>lamiids</taxon>
        <taxon>Lamiales</taxon>
        <taxon>Plantaginaceae</taxon>
        <taxon>Cheloneae</taxon>
        <taxon>Penstemon</taxon>
    </lineage>
</organism>
<evidence type="ECO:0000256" key="2">
    <source>
        <dbReference type="ARBA" id="ARBA00008526"/>
    </source>
</evidence>
<dbReference type="PROSITE" id="PS00211">
    <property type="entry name" value="ABC_TRANSPORTER_1"/>
    <property type="match status" value="1"/>
</dbReference>
<evidence type="ECO:0000256" key="4">
    <source>
        <dbReference type="ARBA" id="ARBA00022741"/>
    </source>
</evidence>
<evidence type="ECO:0000256" key="6">
    <source>
        <dbReference type="ARBA" id="ARBA00022989"/>
    </source>
</evidence>
<dbReference type="PANTHER" id="PTHR19229">
    <property type="entry name" value="ATP-BINDING CASSETTE TRANSPORTER SUBFAMILY A ABCA"/>
    <property type="match status" value="1"/>
</dbReference>
<gene>
    <name evidence="10" type="ORF">RD792_008413</name>
</gene>
<comment type="caution">
    <text evidence="10">The sequence shown here is derived from an EMBL/GenBank/DDBJ whole genome shotgun (WGS) entry which is preliminary data.</text>
</comment>
<dbReference type="InterPro" id="IPR017871">
    <property type="entry name" value="ABC_transporter-like_CS"/>
</dbReference>
<dbReference type="PANTHER" id="PTHR19229:SF154">
    <property type="entry name" value="ABC TRANSPORTER A FAMILY MEMBER 3-RELATED"/>
    <property type="match status" value="1"/>
</dbReference>
<keyword evidence="4" id="KW-0547">Nucleotide-binding</keyword>
<keyword evidence="11" id="KW-1185">Reference proteome</keyword>
<dbReference type="Pfam" id="PF12698">
    <property type="entry name" value="ABC2_membrane_3"/>
    <property type="match status" value="1"/>
</dbReference>
<proteinExistence type="inferred from homology"/>
<keyword evidence="6 8" id="KW-1133">Transmembrane helix</keyword>
<name>A0ABR0D925_9LAMI</name>
<protein>
    <recommendedName>
        <fullName evidence="9">ABC transporter domain-containing protein</fullName>
    </recommendedName>
</protein>
<dbReference type="Proteomes" id="UP001291926">
    <property type="component" value="Unassembled WGS sequence"/>
</dbReference>
<sequence length="737" mass="82452">MSSTDFPDASCRKRKDSCPATILITGENRTFGEGVAKAMLISPPPNNKSNGLVGTSRETKTQFSNDLFDGGYTYQVQSNCLNSSPPSMDNYIDVACVEGLPLWRMSYSEINNELYKGYKNGNPEGMINEIMGAYDFQNSSTKGFNVNIGYNSTYRVRSPDQELNPNVVRVQKAENMITNGFLQFLRGPSTKMILESVSETPFLKFEYPDFDQPAMMVILYVWMIHQLFPVFLQSLVYEKQQKLRMMMAMHGLGNEAYWMIMYLYFLVISILYICAYLVAGTLAGLPIFIKNSVSVQFTFYFVFMNLQISMSFLLSPLFKRAKGASVFGVFMVFGTGLLGAFLFRSWVQDPSINRIWIMALEVYPGFALYRGIDELEDYGKGAAKARTFGIQWRHLKDNTSAMREVLIIMTFTWLVFVLIAYCVDNISSLRSRLSFLTKSQMNTSSSSNSDMEPNMFAQMEKEDITLERKKVEQLQNGPNSLYSAICYDLKKIYPGRDGNPDKYAVKGAHLALPRGECFGMLGPNGAGKTTFISMAVDDSLRGVDLLQDGNKLAGKYSGGMKRKLSVAIALIGNPKIVYLDEPSTGLDPASKNKLWEVILEAKKDRTIILTTHSMEEAERLCDRIGIFADGGFQCLGSSDELKSRYGGSYILTITTTPEIIEEVQGVIEGLCPGATRTYCLSGTQKFELPKTNIKKSEIFGAVKLAKKRFPIQTWGVTETTLEDVFIKVAVEADSSIV</sequence>
<evidence type="ECO:0000256" key="5">
    <source>
        <dbReference type="ARBA" id="ARBA00022840"/>
    </source>
</evidence>
<comment type="subcellular location">
    <subcellularLocation>
        <location evidence="1">Membrane</location>
        <topology evidence="1">Multi-pass membrane protein</topology>
    </subcellularLocation>
</comment>
<feature type="transmembrane region" description="Helical" evidence="8">
    <location>
        <begin position="405"/>
        <end position="423"/>
    </location>
</feature>
<dbReference type="SMART" id="SM00382">
    <property type="entry name" value="AAA"/>
    <property type="match status" value="1"/>
</dbReference>
<evidence type="ECO:0000313" key="10">
    <source>
        <dbReference type="EMBL" id="KAK4485767.1"/>
    </source>
</evidence>
<feature type="transmembrane region" description="Helical" evidence="8">
    <location>
        <begin position="256"/>
        <end position="285"/>
    </location>
</feature>
<keyword evidence="5" id="KW-0067">ATP-binding</keyword>
<evidence type="ECO:0000256" key="8">
    <source>
        <dbReference type="SAM" id="Phobius"/>
    </source>
</evidence>
<dbReference type="InterPro" id="IPR027417">
    <property type="entry name" value="P-loop_NTPase"/>
</dbReference>
<feature type="transmembrane region" description="Helical" evidence="8">
    <location>
        <begin position="297"/>
        <end position="318"/>
    </location>
</feature>
<dbReference type="InterPro" id="IPR003439">
    <property type="entry name" value="ABC_transporter-like_ATP-bd"/>
</dbReference>
<feature type="transmembrane region" description="Helical" evidence="8">
    <location>
        <begin position="214"/>
        <end position="236"/>
    </location>
</feature>
<evidence type="ECO:0000256" key="7">
    <source>
        <dbReference type="ARBA" id="ARBA00023136"/>
    </source>
</evidence>
<feature type="domain" description="ABC transporter" evidence="9">
    <location>
        <begin position="295"/>
        <end position="654"/>
    </location>
</feature>
<keyword evidence="7 8" id="KW-0472">Membrane</keyword>
<evidence type="ECO:0000259" key="9">
    <source>
        <dbReference type="PROSITE" id="PS50893"/>
    </source>
</evidence>
<dbReference type="EMBL" id="JAYDYQ010002533">
    <property type="protein sequence ID" value="KAK4485767.1"/>
    <property type="molecule type" value="Genomic_DNA"/>
</dbReference>
<reference evidence="10 11" key="1">
    <citation type="journal article" date="2023" name="bioRxiv">
        <title>Genome report: Whole genome sequence and annotation of Penstemon davidsonii.</title>
        <authorList>
            <person name="Ostevik K.L."/>
            <person name="Alabady M."/>
            <person name="Zhang M."/>
            <person name="Rausher M.D."/>
        </authorList>
    </citation>
    <scope>NUCLEOTIDE SEQUENCE [LARGE SCALE GENOMIC DNA]</scope>
    <source>
        <strain evidence="10">DNT005</strain>
        <tissue evidence="10">Whole leaf</tissue>
    </source>
</reference>
<dbReference type="Pfam" id="PF13304">
    <property type="entry name" value="AAA_21"/>
    <property type="match status" value="1"/>
</dbReference>
<dbReference type="PROSITE" id="PS50893">
    <property type="entry name" value="ABC_TRANSPORTER_2"/>
    <property type="match status" value="1"/>
</dbReference>
<dbReference type="Gene3D" id="3.40.50.300">
    <property type="entry name" value="P-loop containing nucleotide triphosphate hydrolases"/>
    <property type="match status" value="2"/>
</dbReference>
<accession>A0ABR0D925</accession>
<keyword evidence="3 8" id="KW-0812">Transmembrane</keyword>
<evidence type="ECO:0000256" key="1">
    <source>
        <dbReference type="ARBA" id="ARBA00004141"/>
    </source>
</evidence>
<dbReference type="InterPro" id="IPR003959">
    <property type="entry name" value="ATPase_AAA_core"/>
</dbReference>
<evidence type="ECO:0000256" key="3">
    <source>
        <dbReference type="ARBA" id="ARBA00022692"/>
    </source>
</evidence>
<feature type="transmembrane region" description="Helical" evidence="8">
    <location>
        <begin position="324"/>
        <end position="343"/>
    </location>
</feature>
<dbReference type="Pfam" id="PF24526">
    <property type="entry name" value="ABCA12_C"/>
    <property type="match status" value="1"/>
</dbReference>
<dbReference type="SUPFAM" id="SSF52540">
    <property type="entry name" value="P-loop containing nucleoside triphosphate hydrolases"/>
    <property type="match status" value="1"/>
</dbReference>
<evidence type="ECO:0000313" key="11">
    <source>
        <dbReference type="Proteomes" id="UP001291926"/>
    </source>
</evidence>
<dbReference type="InterPro" id="IPR013525">
    <property type="entry name" value="ABC2_TM"/>
</dbReference>
<comment type="similarity">
    <text evidence="2">Belongs to the ABC transporter superfamily. ABCA family. CPR flippase (TC 3.A.1.211) subfamily.</text>
</comment>
<dbReference type="InterPro" id="IPR026082">
    <property type="entry name" value="ABCA"/>
</dbReference>
<dbReference type="InterPro" id="IPR003593">
    <property type="entry name" value="AAA+_ATPase"/>
</dbReference>